<proteinExistence type="predicted"/>
<dbReference type="GO" id="GO:0005737">
    <property type="term" value="C:cytoplasm"/>
    <property type="evidence" value="ECO:0007669"/>
    <property type="project" value="TreeGrafter"/>
</dbReference>
<evidence type="ECO:0000259" key="2">
    <source>
        <dbReference type="Pfam" id="PF01266"/>
    </source>
</evidence>
<keyword evidence="4" id="KW-1185">Reference proteome</keyword>
<evidence type="ECO:0000313" key="4">
    <source>
        <dbReference type="Proteomes" id="UP000183974"/>
    </source>
</evidence>
<dbReference type="GO" id="GO:0016491">
    <property type="term" value="F:oxidoreductase activity"/>
    <property type="evidence" value="ECO:0007669"/>
    <property type="project" value="UniProtKB-KW"/>
</dbReference>
<dbReference type="RefSeq" id="WP_073034406.1">
    <property type="nucleotide sequence ID" value="NZ_BMLR01000004.1"/>
</dbReference>
<dbReference type="InterPro" id="IPR006076">
    <property type="entry name" value="FAD-dep_OxRdtase"/>
</dbReference>
<dbReference type="SUPFAM" id="SSF54373">
    <property type="entry name" value="FAD-linked reductases, C-terminal domain"/>
    <property type="match status" value="1"/>
</dbReference>
<evidence type="ECO:0000256" key="1">
    <source>
        <dbReference type="ARBA" id="ARBA00023002"/>
    </source>
</evidence>
<evidence type="ECO:0000313" key="3">
    <source>
        <dbReference type="EMBL" id="SHL60199.1"/>
    </source>
</evidence>
<dbReference type="Pfam" id="PF01266">
    <property type="entry name" value="DAO"/>
    <property type="match status" value="1"/>
</dbReference>
<name>A0A1M7C026_9RHOB</name>
<reference evidence="3 4" key="1">
    <citation type="submission" date="2016-11" db="EMBL/GenBank/DDBJ databases">
        <authorList>
            <person name="Jaros S."/>
            <person name="Januszkiewicz K."/>
            <person name="Wedrychowicz H."/>
        </authorList>
    </citation>
    <scope>NUCLEOTIDE SEQUENCE [LARGE SCALE GENOMIC DNA]</scope>
    <source>
        <strain evidence="3 4">DSM 29589</strain>
    </source>
</reference>
<dbReference type="Gene3D" id="3.50.50.60">
    <property type="entry name" value="FAD/NAD(P)-binding domain"/>
    <property type="match status" value="2"/>
</dbReference>
<feature type="domain" description="FAD dependent oxidoreductase" evidence="2">
    <location>
        <begin position="7"/>
        <end position="395"/>
    </location>
</feature>
<dbReference type="AlphaFoldDB" id="A0A1M7C026"/>
<organism evidence="3 4">
    <name type="scientific">Roseovarius pacificus</name>
    <dbReference type="NCBI Taxonomy" id="337701"/>
    <lineage>
        <taxon>Bacteria</taxon>
        <taxon>Pseudomonadati</taxon>
        <taxon>Pseudomonadota</taxon>
        <taxon>Alphaproteobacteria</taxon>
        <taxon>Rhodobacterales</taxon>
        <taxon>Roseobacteraceae</taxon>
        <taxon>Roseovarius</taxon>
    </lineage>
</organism>
<dbReference type="EMBL" id="FRBR01000004">
    <property type="protein sequence ID" value="SHL60199.1"/>
    <property type="molecule type" value="Genomic_DNA"/>
</dbReference>
<dbReference type="OrthoDB" id="9805337at2"/>
<dbReference type="Gene3D" id="3.30.9.10">
    <property type="entry name" value="D-Amino Acid Oxidase, subunit A, domain 2"/>
    <property type="match status" value="1"/>
</dbReference>
<protein>
    <submittedName>
        <fullName evidence="3">D-amino-acid dehydrogenase</fullName>
    </submittedName>
</protein>
<dbReference type="Proteomes" id="UP000183974">
    <property type="component" value="Unassembled WGS sequence"/>
</dbReference>
<dbReference type="InterPro" id="IPR036188">
    <property type="entry name" value="FAD/NAD-bd_sf"/>
</dbReference>
<gene>
    <name evidence="3" type="ORF">SAMN05444398_10445</name>
</gene>
<dbReference type="SUPFAM" id="SSF51905">
    <property type="entry name" value="FAD/NAD(P)-binding domain"/>
    <property type="match status" value="1"/>
</dbReference>
<keyword evidence="1" id="KW-0560">Oxidoreductase</keyword>
<dbReference type="STRING" id="337701.SAMN05444398_10445"/>
<dbReference type="PANTHER" id="PTHR13847:SF289">
    <property type="entry name" value="GLYCINE OXIDASE"/>
    <property type="match status" value="1"/>
</dbReference>
<dbReference type="PANTHER" id="PTHR13847">
    <property type="entry name" value="SARCOSINE DEHYDROGENASE-RELATED"/>
    <property type="match status" value="1"/>
</dbReference>
<accession>A0A1M7C026</accession>
<sequence length="418" mass="45058">MSTPKKTIVIGAGICGLSTAIWLRRAGHDVTLLDRDGPGAGASFGNAGLLAQWAMVPVNTPDLLPTALKYILNPKSPLFLQWSYLPRLTPWLARFVANANERDCRRAVQALIPLITDSVDQHKALTRGTLAEKWIATSDLGYAYESRAAFEADAYTWAIKAESGMVPEVLEGPAVQEAEPILGPATQCLALLKGHGHITDPGAYMLDLAKVLQGEGGTYRRAEVHDLTLTDGHVTAVQTDQGSFPCDHAVLAAGIWSKTLMRKLGIKVQLEAERGHHLHFKGPSQMPRNPLMMSKGKFAVNPMATGLRCAGTVELGGIDKGLSRRPLNHIKSHTKQAFPNLTYDSVEEWVGFRPSTPDSLPLVGELGKTGVFAAFGHQHIGLTAGPKTGRIVTALIDGQAPNINLAPYDANRYHAPAR</sequence>